<keyword evidence="2" id="KW-1185">Reference proteome</keyword>
<dbReference type="RefSeq" id="WP_068526538.1">
    <property type="nucleotide sequence ID" value="NZ_VIGX01000024.1"/>
</dbReference>
<name>A0A5C5RU69_9ACTN</name>
<gene>
    <name evidence="1" type="ORF">FK530_22480</name>
</gene>
<dbReference type="GeneID" id="300996063"/>
<reference evidence="1 2" key="1">
    <citation type="submission" date="2019-06" db="EMBL/GenBank/DDBJ databases">
        <title>Tsukamurella conjunctivitidis sp. nov., Tsukamurella assacharolytica sp. nov. and Tsukamurella sputae sp. nov. isolated from patients with conjunctivitis, bacteraemia (lymphoma) and respiratory infection (sputum) in Hong Kong.</title>
        <authorList>
            <person name="Teng J.L.L."/>
            <person name="Lee H.H."/>
            <person name="Fong J.Y.H."/>
            <person name="Fok K.M.N."/>
            <person name="Lau S.K.P."/>
            <person name="Woo P.C.Y."/>
        </authorList>
    </citation>
    <scope>NUCLEOTIDE SEQUENCE [LARGE SCALE GENOMIC DNA]</scope>
    <source>
        <strain evidence="1 2">HKU72</strain>
    </source>
</reference>
<proteinExistence type="predicted"/>
<dbReference type="AlphaFoldDB" id="A0A5C5RU69"/>
<accession>A0A5C5RU69</accession>
<protein>
    <submittedName>
        <fullName evidence="1">Uncharacterized protein</fullName>
    </submittedName>
</protein>
<comment type="caution">
    <text evidence="1">The sequence shown here is derived from an EMBL/GenBank/DDBJ whole genome shotgun (WGS) entry which is preliminary data.</text>
</comment>
<evidence type="ECO:0000313" key="2">
    <source>
        <dbReference type="Proteomes" id="UP000319375"/>
    </source>
</evidence>
<sequence>MSERRALPHLDRVRVEVRLESELAERLYDFASERRMRLSDAAARVIETGLNTIESEGARTE</sequence>
<organism evidence="1 2">
    <name type="scientific">Tsukamurella conjunctivitidis</name>
    <dbReference type="NCBI Taxonomy" id="2592068"/>
    <lineage>
        <taxon>Bacteria</taxon>
        <taxon>Bacillati</taxon>
        <taxon>Actinomycetota</taxon>
        <taxon>Actinomycetes</taxon>
        <taxon>Mycobacteriales</taxon>
        <taxon>Tsukamurellaceae</taxon>
        <taxon>Tsukamurella</taxon>
    </lineage>
</organism>
<dbReference type="EMBL" id="VIGX01000024">
    <property type="protein sequence ID" value="TWS25695.1"/>
    <property type="molecule type" value="Genomic_DNA"/>
</dbReference>
<dbReference type="Proteomes" id="UP000319375">
    <property type="component" value="Unassembled WGS sequence"/>
</dbReference>
<evidence type="ECO:0000313" key="1">
    <source>
        <dbReference type="EMBL" id="TWS25695.1"/>
    </source>
</evidence>